<dbReference type="Proteomes" id="UP000789920">
    <property type="component" value="Unassembled WGS sequence"/>
</dbReference>
<reference evidence="1" key="1">
    <citation type="submission" date="2021-06" db="EMBL/GenBank/DDBJ databases">
        <authorList>
            <person name="Kallberg Y."/>
            <person name="Tangrot J."/>
            <person name="Rosling A."/>
        </authorList>
    </citation>
    <scope>NUCLEOTIDE SEQUENCE</scope>
    <source>
        <strain evidence="1">MA461A</strain>
    </source>
</reference>
<sequence length="520" mass="58139">PRVNQESTNGYNCVLCNSAIICRRFQAKMSGVGYIGSKISLISRSDIRYVGILHSINSADSTVALEQVRSYGTEGRRGNPAEEIPPSDNVFEYIVFRGSDVKDLHVCEAPAQQQSMPPQVPNDPAILGHCFVLSMLDPICHAKGKRSRFNDEILDTTAPRPPNFQSFAPPPPLGVQPPPNFPGASLNPFYLQQVASFQQQQQFWQQPQVPQPQQLNNITESLAKEAEQPKSQQQKEHGTPDKVEDHKTEKKTSVTKNFVKTGSSSRSSAQTANVRNESAIEVPSTAMAVENLAKKVSELSITTKEVNGERVMGNNRSVSSNNRLPGMGGHLVQQNRRGRGSRRNYNQSYDRNRIPVPQSDFDFESSNAKFNKDDLVKEVVKKIIPNHDLKEENCADGIELGPEEEEEEVLIPPAETYYDKAKSFFDNISCETKERLEQQGPDGRGLSVAERRQKQSEERRLNLETFGQVSIDGGRYRGGYRSRGYRGSRGGYRGGRGIRGGYSNNYRGNNFRQQIQQQQS</sequence>
<name>A0ACA9LGH8_9GLOM</name>
<proteinExistence type="predicted"/>
<organism evidence="1 2">
    <name type="scientific">Racocetra persica</name>
    <dbReference type="NCBI Taxonomy" id="160502"/>
    <lineage>
        <taxon>Eukaryota</taxon>
        <taxon>Fungi</taxon>
        <taxon>Fungi incertae sedis</taxon>
        <taxon>Mucoromycota</taxon>
        <taxon>Glomeromycotina</taxon>
        <taxon>Glomeromycetes</taxon>
        <taxon>Diversisporales</taxon>
        <taxon>Gigasporaceae</taxon>
        <taxon>Racocetra</taxon>
    </lineage>
</organism>
<evidence type="ECO:0000313" key="1">
    <source>
        <dbReference type="EMBL" id="CAG8529022.1"/>
    </source>
</evidence>
<gene>
    <name evidence="1" type="ORF">RPERSI_LOCUS3051</name>
</gene>
<comment type="caution">
    <text evidence="1">The sequence shown here is derived from an EMBL/GenBank/DDBJ whole genome shotgun (WGS) entry which is preliminary data.</text>
</comment>
<keyword evidence="2" id="KW-1185">Reference proteome</keyword>
<feature type="non-terminal residue" evidence="1">
    <location>
        <position position="1"/>
    </location>
</feature>
<dbReference type="EMBL" id="CAJVQC010003574">
    <property type="protein sequence ID" value="CAG8529022.1"/>
    <property type="molecule type" value="Genomic_DNA"/>
</dbReference>
<evidence type="ECO:0000313" key="2">
    <source>
        <dbReference type="Proteomes" id="UP000789920"/>
    </source>
</evidence>
<protein>
    <submittedName>
        <fullName evidence="1">21106_t:CDS:1</fullName>
    </submittedName>
</protein>
<accession>A0ACA9LGH8</accession>